<dbReference type="InParanoid" id="E3L190"/>
<dbReference type="RefSeq" id="XP_003334704.2">
    <property type="nucleotide sequence ID" value="XM_003334656.2"/>
</dbReference>
<reference evidence="3" key="2">
    <citation type="journal article" date="2011" name="Proc. Natl. Acad. Sci. U.S.A.">
        <title>Obligate biotrophy features unraveled by the genomic analysis of rust fungi.</title>
        <authorList>
            <person name="Duplessis S."/>
            <person name="Cuomo C.A."/>
            <person name="Lin Y.-C."/>
            <person name="Aerts A."/>
            <person name="Tisserant E."/>
            <person name="Veneault-Fourrey C."/>
            <person name="Joly D.L."/>
            <person name="Hacquard S."/>
            <person name="Amselem J."/>
            <person name="Cantarel B.L."/>
            <person name="Chiu R."/>
            <person name="Coutinho P.M."/>
            <person name="Feau N."/>
            <person name="Field M."/>
            <person name="Frey P."/>
            <person name="Gelhaye E."/>
            <person name="Goldberg J."/>
            <person name="Grabherr M.G."/>
            <person name="Kodira C.D."/>
            <person name="Kohler A."/>
            <person name="Kuees U."/>
            <person name="Lindquist E.A."/>
            <person name="Lucas S.M."/>
            <person name="Mago R."/>
            <person name="Mauceli E."/>
            <person name="Morin E."/>
            <person name="Murat C."/>
            <person name="Pangilinan J.L."/>
            <person name="Park R."/>
            <person name="Pearson M."/>
            <person name="Quesneville H."/>
            <person name="Rouhier N."/>
            <person name="Sakthikumar S."/>
            <person name="Salamov A.A."/>
            <person name="Schmutz J."/>
            <person name="Selles B."/>
            <person name="Shapiro H."/>
            <person name="Tanguay P."/>
            <person name="Tuskan G.A."/>
            <person name="Henrissat B."/>
            <person name="Van de Peer Y."/>
            <person name="Rouze P."/>
            <person name="Ellis J.G."/>
            <person name="Dodds P.N."/>
            <person name="Schein J.E."/>
            <person name="Zhong S."/>
            <person name="Hamelin R.C."/>
            <person name="Grigoriev I.V."/>
            <person name="Szabo L.J."/>
            <person name="Martin F."/>
        </authorList>
    </citation>
    <scope>NUCLEOTIDE SEQUENCE [LARGE SCALE GENOMIC DNA]</scope>
    <source>
        <strain evidence="3">CRL 75-36-700-3 / race SCCL</strain>
    </source>
</reference>
<gene>
    <name evidence="2" type="ORF">PGTG_16311</name>
</gene>
<feature type="region of interest" description="Disordered" evidence="1">
    <location>
        <begin position="40"/>
        <end position="87"/>
    </location>
</feature>
<keyword evidence="3" id="KW-1185">Reference proteome</keyword>
<dbReference type="Proteomes" id="UP000008783">
    <property type="component" value="Unassembled WGS sequence"/>
</dbReference>
<proteinExistence type="predicted"/>
<evidence type="ECO:0000313" key="2">
    <source>
        <dbReference type="EMBL" id="EFP90285.2"/>
    </source>
</evidence>
<dbReference type="VEuPathDB" id="FungiDB:PGTG_16311"/>
<dbReference type="EMBL" id="DS178331">
    <property type="protein sequence ID" value="EFP90285.2"/>
    <property type="molecule type" value="Genomic_DNA"/>
</dbReference>
<feature type="compositionally biased region" description="Low complexity" evidence="1">
    <location>
        <begin position="69"/>
        <end position="80"/>
    </location>
</feature>
<evidence type="ECO:0000313" key="3">
    <source>
        <dbReference type="Proteomes" id="UP000008783"/>
    </source>
</evidence>
<protein>
    <submittedName>
        <fullName evidence="2">Uncharacterized protein</fullName>
    </submittedName>
</protein>
<reference key="1">
    <citation type="submission" date="2007-01" db="EMBL/GenBank/DDBJ databases">
        <title>The Genome Sequence of Puccinia graminis f. sp. tritici Strain CRL 75-36-700-3.</title>
        <authorList>
            <consortium name="The Broad Institute Genome Sequencing Platform"/>
            <person name="Birren B."/>
            <person name="Lander E."/>
            <person name="Galagan J."/>
            <person name="Nusbaum C."/>
            <person name="Devon K."/>
            <person name="Cuomo C."/>
            <person name="Jaffe D."/>
            <person name="Butler J."/>
            <person name="Alvarez P."/>
            <person name="Gnerre S."/>
            <person name="Grabherr M."/>
            <person name="Mauceli E."/>
            <person name="Brockman W."/>
            <person name="Young S."/>
            <person name="LaButti K."/>
            <person name="Sykes S."/>
            <person name="DeCaprio D."/>
            <person name="Crawford M."/>
            <person name="Koehrsen M."/>
            <person name="Engels R."/>
            <person name="Montgomery P."/>
            <person name="Pearson M."/>
            <person name="Howarth C."/>
            <person name="Larson L."/>
            <person name="White J."/>
            <person name="Zeng Q."/>
            <person name="Kodira C."/>
            <person name="Yandava C."/>
            <person name="Alvarado L."/>
            <person name="O'Leary S."/>
            <person name="Szabo L."/>
            <person name="Dean R."/>
            <person name="Schein J."/>
        </authorList>
    </citation>
    <scope>NUCLEOTIDE SEQUENCE</scope>
    <source>
        <strain>CRL 75-36-700-3</strain>
    </source>
</reference>
<sequence>MRAWPIPKRAWRPLNPTWPRFNPCWGPPQFGGGQTQATLGRAQARVPPAANLTSQSLGSAKPDLGQCQSPTPTGPSKSSPLGAGTRTCQTGACAQTRDGLWISVADIRYPLGDIRQCQRMRMSPFP</sequence>
<organism evidence="2 3">
    <name type="scientific">Puccinia graminis f. sp. tritici (strain CRL 75-36-700-3 / race SCCL)</name>
    <name type="common">Black stem rust fungus</name>
    <dbReference type="NCBI Taxonomy" id="418459"/>
    <lineage>
        <taxon>Eukaryota</taxon>
        <taxon>Fungi</taxon>
        <taxon>Dikarya</taxon>
        <taxon>Basidiomycota</taxon>
        <taxon>Pucciniomycotina</taxon>
        <taxon>Pucciniomycetes</taxon>
        <taxon>Pucciniales</taxon>
        <taxon>Pucciniaceae</taxon>
        <taxon>Puccinia</taxon>
    </lineage>
</organism>
<dbReference type="HOGENOM" id="CLU_1982665_0_0_1"/>
<dbReference type="KEGG" id="pgr:PGTG_16311"/>
<evidence type="ECO:0000256" key="1">
    <source>
        <dbReference type="SAM" id="MobiDB-lite"/>
    </source>
</evidence>
<accession>E3L190</accession>
<dbReference type="GeneID" id="10530179"/>
<name>E3L190_PUCGT</name>
<dbReference type="AlphaFoldDB" id="E3L190"/>